<keyword evidence="2" id="KW-1185">Reference proteome</keyword>
<dbReference type="EMBL" id="JACTNZ010000004">
    <property type="protein sequence ID" value="KAG5552938.1"/>
    <property type="molecule type" value="Genomic_DNA"/>
</dbReference>
<reference evidence="1" key="1">
    <citation type="submission" date="2020-08" db="EMBL/GenBank/DDBJ databases">
        <title>Plant Genome Project.</title>
        <authorList>
            <person name="Zhang R.-G."/>
        </authorList>
    </citation>
    <scope>NUCLEOTIDE SEQUENCE</scope>
    <source>
        <strain evidence="1">WSP0</strain>
        <tissue evidence="1">Leaf</tissue>
    </source>
</reference>
<sequence>MHCSRHAKSKCGLGINHGMPKQGVARKWQADYLSPGKAMQCSWHAKTKGGQGMTHGISKQGVAKSWQTDCLSPGKAMRCSRHAKTRGGQGMASQLLVTGQGNALLMACQNKGWLGNSKPIACHRARQCIGQGMTPGMPKQGVAKVWQADCLSQGKKCIVHGIPSPRVAKA</sequence>
<evidence type="ECO:0000313" key="1">
    <source>
        <dbReference type="EMBL" id="KAG5552938.1"/>
    </source>
</evidence>
<accession>A0AAV6KK87</accession>
<dbReference type="Proteomes" id="UP000823749">
    <property type="component" value="Chromosome 4"/>
</dbReference>
<organism evidence="1 2">
    <name type="scientific">Rhododendron griersonianum</name>
    <dbReference type="NCBI Taxonomy" id="479676"/>
    <lineage>
        <taxon>Eukaryota</taxon>
        <taxon>Viridiplantae</taxon>
        <taxon>Streptophyta</taxon>
        <taxon>Embryophyta</taxon>
        <taxon>Tracheophyta</taxon>
        <taxon>Spermatophyta</taxon>
        <taxon>Magnoliopsida</taxon>
        <taxon>eudicotyledons</taxon>
        <taxon>Gunneridae</taxon>
        <taxon>Pentapetalae</taxon>
        <taxon>asterids</taxon>
        <taxon>Ericales</taxon>
        <taxon>Ericaceae</taxon>
        <taxon>Ericoideae</taxon>
        <taxon>Rhodoreae</taxon>
        <taxon>Rhododendron</taxon>
    </lineage>
</organism>
<gene>
    <name evidence="1" type="ORF">RHGRI_010918</name>
</gene>
<protein>
    <submittedName>
        <fullName evidence="1">Uncharacterized protein</fullName>
    </submittedName>
</protein>
<proteinExistence type="predicted"/>
<comment type="caution">
    <text evidence="1">The sequence shown here is derived from an EMBL/GenBank/DDBJ whole genome shotgun (WGS) entry which is preliminary data.</text>
</comment>
<name>A0AAV6KK87_9ERIC</name>
<evidence type="ECO:0000313" key="2">
    <source>
        <dbReference type="Proteomes" id="UP000823749"/>
    </source>
</evidence>
<dbReference type="AlphaFoldDB" id="A0AAV6KK87"/>